<gene>
    <name evidence="1" type="ORF">MYXE_05790</name>
</gene>
<name>A0AAD1GY24_MYCXE</name>
<organism evidence="1 2">
    <name type="scientific">Mycobacterium xenopi</name>
    <dbReference type="NCBI Taxonomy" id="1789"/>
    <lineage>
        <taxon>Bacteria</taxon>
        <taxon>Bacillati</taxon>
        <taxon>Actinomycetota</taxon>
        <taxon>Actinomycetes</taxon>
        <taxon>Mycobacteriales</taxon>
        <taxon>Mycobacteriaceae</taxon>
        <taxon>Mycobacterium</taxon>
    </lineage>
</organism>
<evidence type="ECO:0000313" key="1">
    <source>
        <dbReference type="EMBL" id="BBU20790.1"/>
    </source>
</evidence>
<dbReference type="Proteomes" id="UP000464624">
    <property type="component" value="Chromosome"/>
</dbReference>
<evidence type="ECO:0000313" key="2">
    <source>
        <dbReference type="Proteomes" id="UP000464624"/>
    </source>
</evidence>
<sequence length="75" mass="8134">MAILDGEASPAGGLGMAKQLKDELLQCPPITVITGRADDDWLAAWSRAEAVFSHPVDPIALRDGVIRLLRRHFIA</sequence>
<dbReference type="EMBL" id="AP022314">
    <property type="protein sequence ID" value="BBU20790.1"/>
    <property type="molecule type" value="Genomic_DNA"/>
</dbReference>
<dbReference type="KEGG" id="mxe:MYXE_05790"/>
<evidence type="ECO:0008006" key="3">
    <source>
        <dbReference type="Google" id="ProtNLM"/>
    </source>
</evidence>
<accession>A0AAD1GY24</accession>
<dbReference type="AlphaFoldDB" id="A0AAD1GY24"/>
<dbReference type="SUPFAM" id="SSF52172">
    <property type="entry name" value="CheY-like"/>
    <property type="match status" value="1"/>
</dbReference>
<proteinExistence type="predicted"/>
<dbReference type="InterPro" id="IPR011006">
    <property type="entry name" value="CheY-like_superfamily"/>
</dbReference>
<reference evidence="1 2" key="1">
    <citation type="submission" date="2019-12" db="EMBL/GenBank/DDBJ databases">
        <title>Complete genome sequence of Mycolicibacterium xenopi str. JCM15661T.</title>
        <authorList>
            <person name="Yoshida M."/>
            <person name="Fukano H."/>
            <person name="Asakura T."/>
            <person name="Hoshino Y."/>
        </authorList>
    </citation>
    <scope>NUCLEOTIDE SEQUENCE [LARGE SCALE GENOMIC DNA]</scope>
    <source>
        <strain evidence="1 2">JCM 15661T</strain>
    </source>
</reference>
<protein>
    <recommendedName>
        <fullName evidence="3">Response regulatory domain-containing protein</fullName>
    </recommendedName>
</protein>